<feature type="transmembrane region" description="Helical" evidence="1">
    <location>
        <begin position="113"/>
        <end position="140"/>
    </location>
</feature>
<feature type="transmembrane region" description="Helical" evidence="1">
    <location>
        <begin position="187"/>
        <end position="205"/>
    </location>
</feature>
<keyword evidence="3" id="KW-1185">Reference proteome</keyword>
<comment type="caution">
    <text evidence="2">The sequence shown here is derived from an EMBL/GenBank/DDBJ whole genome shotgun (WGS) entry which is preliminary data.</text>
</comment>
<gene>
    <name evidence="2" type="ORF">ACFPIJ_26380</name>
</gene>
<dbReference type="RefSeq" id="WP_380118315.1">
    <property type="nucleotide sequence ID" value="NZ_JBHSIU010000034.1"/>
</dbReference>
<evidence type="ECO:0000256" key="1">
    <source>
        <dbReference type="SAM" id="Phobius"/>
    </source>
</evidence>
<sequence>MIWLTWRQHRKQAMWTVIGLAVLAAFIVPTGVAMHRDFDRLVVRGCAANTLDMPCDGFHDFSTTYGSYIYVCLLLLIVPLLFGLFWGAPLISREIEQGTHHMIWTQGISRRHWALAKVGLLGAAVTVLAVVYGLGIAWWYEPLGYVESRFGRIFFDVQGVAPVGYTLFAVAVGIAAGALVPKVVPAMAIVLPAFIGARIAVAIYARPRFATPVTNNYPVVADNAPESGAMRVGSWLLNSDIRRPDGTFVASGAMVCPSADDQVCLGQFGADLHNHQVFQPADRFWTFQWIEAGVFTAIAVLLVWVAIRRIRRII</sequence>
<organism evidence="2 3">
    <name type="scientific">Dactylosporangium cerinum</name>
    <dbReference type="NCBI Taxonomy" id="1434730"/>
    <lineage>
        <taxon>Bacteria</taxon>
        <taxon>Bacillati</taxon>
        <taxon>Actinomycetota</taxon>
        <taxon>Actinomycetes</taxon>
        <taxon>Micromonosporales</taxon>
        <taxon>Micromonosporaceae</taxon>
        <taxon>Dactylosporangium</taxon>
    </lineage>
</organism>
<protein>
    <submittedName>
        <fullName evidence="2">Transporter</fullName>
    </submittedName>
</protein>
<keyword evidence="1" id="KW-0472">Membrane</keyword>
<proteinExistence type="predicted"/>
<feature type="transmembrane region" description="Helical" evidence="1">
    <location>
        <begin position="287"/>
        <end position="307"/>
    </location>
</feature>
<feature type="transmembrane region" description="Helical" evidence="1">
    <location>
        <begin position="12"/>
        <end position="34"/>
    </location>
</feature>
<dbReference type="EMBL" id="JBHSIU010000034">
    <property type="protein sequence ID" value="MFC5001348.1"/>
    <property type="molecule type" value="Genomic_DNA"/>
</dbReference>
<evidence type="ECO:0000313" key="3">
    <source>
        <dbReference type="Proteomes" id="UP001595912"/>
    </source>
</evidence>
<dbReference type="Proteomes" id="UP001595912">
    <property type="component" value="Unassembled WGS sequence"/>
</dbReference>
<reference evidence="3" key="1">
    <citation type="journal article" date="2019" name="Int. J. Syst. Evol. Microbiol.">
        <title>The Global Catalogue of Microorganisms (GCM) 10K type strain sequencing project: providing services to taxonomists for standard genome sequencing and annotation.</title>
        <authorList>
            <consortium name="The Broad Institute Genomics Platform"/>
            <consortium name="The Broad Institute Genome Sequencing Center for Infectious Disease"/>
            <person name="Wu L."/>
            <person name="Ma J."/>
        </authorList>
    </citation>
    <scope>NUCLEOTIDE SEQUENCE [LARGE SCALE GENOMIC DNA]</scope>
    <source>
        <strain evidence="3">CGMCC 4.7152</strain>
    </source>
</reference>
<feature type="transmembrane region" description="Helical" evidence="1">
    <location>
        <begin position="160"/>
        <end position="180"/>
    </location>
</feature>
<keyword evidence="1" id="KW-1133">Transmembrane helix</keyword>
<feature type="transmembrane region" description="Helical" evidence="1">
    <location>
        <begin position="68"/>
        <end position="92"/>
    </location>
</feature>
<keyword evidence="1" id="KW-0812">Transmembrane</keyword>
<name>A0ABV9VYE6_9ACTN</name>
<accession>A0ABV9VYE6</accession>
<evidence type="ECO:0000313" key="2">
    <source>
        <dbReference type="EMBL" id="MFC5001348.1"/>
    </source>
</evidence>